<dbReference type="GO" id="GO:0000145">
    <property type="term" value="C:exocyst"/>
    <property type="evidence" value="ECO:0007669"/>
    <property type="project" value="InterPro"/>
</dbReference>
<dbReference type="PANTHER" id="PTHR16092:SF14">
    <property type="entry name" value="EXOCYST COMPLEX COMPONENT 1 ISOFORM X1"/>
    <property type="match status" value="1"/>
</dbReference>
<feature type="region of interest" description="Disordered" evidence="5">
    <location>
        <begin position="198"/>
        <end position="479"/>
    </location>
</feature>
<dbReference type="FunFam" id="2.30.29.90:FF:000003">
    <property type="entry name" value="Exocyst complex component Sec3"/>
    <property type="match status" value="1"/>
</dbReference>
<feature type="compositionally biased region" description="Polar residues" evidence="5">
    <location>
        <begin position="326"/>
        <end position="337"/>
    </location>
</feature>
<feature type="compositionally biased region" description="Polar residues" evidence="5">
    <location>
        <begin position="437"/>
        <end position="454"/>
    </location>
</feature>
<dbReference type="GO" id="GO:0005546">
    <property type="term" value="F:phosphatidylinositol-4,5-bisphosphate binding"/>
    <property type="evidence" value="ECO:0007669"/>
    <property type="project" value="TreeGrafter"/>
</dbReference>
<feature type="region of interest" description="Disordered" evidence="5">
    <location>
        <begin position="492"/>
        <end position="622"/>
    </location>
</feature>
<comment type="similarity">
    <text evidence="1">Belongs to the SEC3 family.</text>
</comment>
<dbReference type="GO" id="GO:0006893">
    <property type="term" value="P:Golgi to plasma membrane transport"/>
    <property type="evidence" value="ECO:0007669"/>
    <property type="project" value="TreeGrafter"/>
</dbReference>
<dbReference type="CDD" id="cd13315">
    <property type="entry name" value="PH_Sec3"/>
    <property type="match status" value="1"/>
</dbReference>
<name>A0A1B8GDH8_9PEZI</name>
<dbReference type="Gene3D" id="2.30.29.90">
    <property type="match status" value="1"/>
</dbReference>
<dbReference type="GO" id="GO:0006887">
    <property type="term" value="P:exocytosis"/>
    <property type="evidence" value="ECO:0007669"/>
    <property type="project" value="UniProtKB-KW"/>
</dbReference>
<organism evidence="7 8">
    <name type="scientific">Pseudogymnoascus verrucosus</name>
    <dbReference type="NCBI Taxonomy" id="342668"/>
    <lineage>
        <taxon>Eukaryota</taxon>
        <taxon>Fungi</taxon>
        <taxon>Dikarya</taxon>
        <taxon>Ascomycota</taxon>
        <taxon>Pezizomycotina</taxon>
        <taxon>Leotiomycetes</taxon>
        <taxon>Thelebolales</taxon>
        <taxon>Thelebolaceae</taxon>
        <taxon>Pseudogymnoascus</taxon>
    </lineage>
</organism>
<evidence type="ECO:0000259" key="6">
    <source>
        <dbReference type="SMART" id="SM01313"/>
    </source>
</evidence>
<accession>A0A1B8GDH8</accession>
<dbReference type="OrthoDB" id="27109at2759"/>
<reference evidence="7 8" key="1">
    <citation type="submission" date="2016-03" db="EMBL/GenBank/DDBJ databases">
        <title>Comparative genomics of Pseudogymnoascus destructans, the fungus causing white-nose syndrome of bats.</title>
        <authorList>
            <person name="Palmer J.M."/>
            <person name="Drees K.P."/>
            <person name="Foster J.T."/>
            <person name="Lindner D.L."/>
        </authorList>
    </citation>
    <scope>NUCLEOTIDE SEQUENCE [LARGE SCALE GENOMIC DNA]</scope>
    <source>
        <strain evidence="7 8">UAMH 10579</strain>
    </source>
</reference>
<dbReference type="Pfam" id="PF15277">
    <property type="entry name" value="Sec3-PIP2_bind"/>
    <property type="match status" value="1"/>
</dbReference>
<evidence type="ECO:0000313" key="7">
    <source>
        <dbReference type="EMBL" id="OBT93888.1"/>
    </source>
</evidence>
<feature type="compositionally biased region" description="Polar residues" evidence="5">
    <location>
        <begin position="288"/>
        <end position="298"/>
    </location>
</feature>
<reference evidence="8" key="2">
    <citation type="journal article" date="2018" name="Nat. Commun.">
        <title>Extreme sensitivity to ultraviolet light in the fungal pathogen causing white-nose syndrome of bats.</title>
        <authorList>
            <person name="Palmer J.M."/>
            <person name="Drees K.P."/>
            <person name="Foster J.T."/>
            <person name="Lindner D.L."/>
        </authorList>
    </citation>
    <scope>NUCLEOTIDE SEQUENCE [LARGE SCALE GENOMIC DNA]</scope>
    <source>
        <strain evidence="8">UAMH 10579</strain>
    </source>
</reference>
<proteinExistence type="inferred from homology"/>
<gene>
    <name evidence="7" type="ORF">VE01_08255</name>
</gene>
<evidence type="ECO:0000256" key="5">
    <source>
        <dbReference type="SAM" id="MobiDB-lite"/>
    </source>
</evidence>
<evidence type="ECO:0000256" key="2">
    <source>
        <dbReference type="ARBA" id="ARBA00022448"/>
    </source>
</evidence>
<dbReference type="EMBL" id="KV460248">
    <property type="protein sequence ID" value="OBT93888.1"/>
    <property type="molecule type" value="Genomic_DNA"/>
</dbReference>
<feature type="compositionally biased region" description="Low complexity" evidence="5">
    <location>
        <begin position="7"/>
        <end position="22"/>
    </location>
</feature>
<dbReference type="GeneID" id="28841641"/>
<dbReference type="Pfam" id="PF09763">
    <property type="entry name" value="Sec3_CC"/>
    <property type="match status" value="1"/>
</dbReference>
<keyword evidence="3" id="KW-0268">Exocytosis</keyword>
<dbReference type="InterPro" id="IPR028258">
    <property type="entry name" value="Sec3-PIP2_bind"/>
</dbReference>
<evidence type="ECO:0000256" key="3">
    <source>
        <dbReference type="ARBA" id="ARBA00022483"/>
    </source>
</evidence>
<dbReference type="GO" id="GO:0005886">
    <property type="term" value="C:plasma membrane"/>
    <property type="evidence" value="ECO:0007669"/>
    <property type="project" value="TreeGrafter"/>
</dbReference>
<feature type="compositionally biased region" description="Polar residues" evidence="5">
    <location>
        <begin position="590"/>
        <end position="600"/>
    </location>
</feature>
<feature type="compositionally biased region" description="Basic and acidic residues" evidence="5">
    <location>
        <begin position="578"/>
        <end position="588"/>
    </location>
</feature>
<feature type="compositionally biased region" description="Polar residues" evidence="5">
    <location>
        <begin position="366"/>
        <end position="377"/>
    </location>
</feature>
<evidence type="ECO:0000256" key="1">
    <source>
        <dbReference type="ARBA" id="ARBA00006518"/>
    </source>
</evidence>
<dbReference type="STRING" id="342668.A0A1B8GDH8"/>
<evidence type="ECO:0000256" key="4">
    <source>
        <dbReference type="ARBA" id="ARBA00023054"/>
    </source>
</evidence>
<feature type="region of interest" description="Disordered" evidence="5">
    <location>
        <begin position="1"/>
        <end position="29"/>
    </location>
</feature>
<feature type="compositionally biased region" description="Basic and acidic residues" evidence="5">
    <location>
        <begin position="603"/>
        <end position="617"/>
    </location>
</feature>
<keyword evidence="4" id="KW-0175">Coiled coil</keyword>
<keyword evidence="2" id="KW-0813">Transport</keyword>
<dbReference type="InterPro" id="IPR048628">
    <property type="entry name" value="Sec3_C"/>
</dbReference>
<feature type="compositionally biased region" description="Basic and acidic residues" evidence="5">
    <location>
        <begin position="461"/>
        <end position="470"/>
    </location>
</feature>
<feature type="domain" description="Exocyst complex component Sec3 PIP2-binding N-terminal" evidence="6">
    <location>
        <begin position="76"/>
        <end position="177"/>
    </location>
</feature>
<evidence type="ECO:0000313" key="8">
    <source>
        <dbReference type="Proteomes" id="UP000091956"/>
    </source>
</evidence>
<dbReference type="Proteomes" id="UP000091956">
    <property type="component" value="Unassembled WGS sequence"/>
</dbReference>
<dbReference type="PANTHER" id="PTHR16092">
    <property type="entry name" value="SEC3/SYNTAXIN-RELATED"/>
    <property type="match status" value="1"/>
</dbReference>
<dbReference type="RefSeq" id="XP_018127621.1">
    <property type="nucleotide sequence ID" value="XM_018277683.2"/>
</dbReference>
<dbReference type="SMART" id="SM01313">
    <property type="entry name" value="Sec3-PIP2_bind"/>
    <property type="match status" value="1"/>
</dbReference>
<dbReference type="Pfam" id="PF20654">
    <property type="entry name" value="Sec3_C-term"/>
    <property type="match status" value="1"/>
</dbReference>
<dbReference type="InterPro" id="IPR019160">
    <property type="entry name" value="Sec3_CC"/>
</dbReference>
<protein>
    <recommendedName>
        <fullName evidence="6">Exocyst complex component Sec3 PIP2-binding N-terminal domain-containing protein</fullName>
    </recommendedName>
</protein>
<sequence>MDGPTTNGSAVSNGSGSANGANKAEKFEDEKRRIVESCFSKKDPDGSLAESYITHIRILEDGAYQSSPPPPNASTDQKKPRVIIVAVRKSGRVRMHKARENGNGTFSIGKTWPLDDLTAVESFSGTTPTTPEAELRRQWAGGVGFIAVIGKPYYWQANTPKEKQFFIGSLVKIYMKYTGGKAPELIGFDDQEKDQLLGRAPGQARPPALNKPSQPGQPGQPPRLVPRQRPPGQEQKSPYEAGPASDARPPTSNSRMQLPREDSETESSTSRSTGQQQTLPRVRKLTGESPSQEASTSRDGGLPPRSRGGLNGTANVPGRFPDRTVTPVSQRTLTPDNTGVPRQATPVDELPVGGNAPPERRRPPLQISSERSLSTDNMVPAPLATPSSQREFVRPPARSTDRPEAPQPLRVISPSSTGFGAQGDRPGTAPMKPLNITKESNITEPPTEDSSQVPTEPAVEVPKEPLEDARPGLGPMIKKKSRADVASAFRKAATAASVANSFKPRAGGAAERLREQQAKSPEGPDGINGVVPAPSKMRSVSNDSSRRKPSDHLVSEEAIPPIAEGPLPEVKITVAPTEKSEAEVEAEKTPPTSTSKQASLQKKPRDTKRPKPTEETQKQLSSLGIESSILDDRGATFATLLDDFGWMGDGIHAKSIDQMNDEIDRELNQAQIGGWLSRFEEEDDRIDAIRRGLDISIAECEELDGLLTLYGVELGTLNEDIAYIEAQSQGLQVQAANQKLLQAELNSLLKTVSISLSQLQPLKEASLESTQGLDQIEKALVLLFKAMITIDPTLSSLSSSRASEDDSSRSGKFENSDISSMRVLQEKKEMYKTESTLFLRRLKQFLQVKFAAAFDECKKGLERQKESALNRRTGKNKLDPKSHDMTRNILWKYSPLMLFLREIDRIEWEEFMKIYVSASRPIYQEEARDAVAAWQRNAKKPSGDEHEVLFTSQVEKQTEGIATTARKLTVKRSQTLAKSLRSPLGDSGNRTPAEKVQDGRISRYEVINNILDETLPFIIAEQNFVVDFFHISSFETQDFVEAVSSVPADARHGGDLKKLKLMDPNRDFARKVLSSMQDEYSFFTSDMQQLVEWAIRDDPLQGVGVIAVIERKLVDIEESNQEFLARSLQKIHSGLAGLFVKFLDEQIRAIEDTKVKIKRRKGVIGFIRIFPLFSVIIENMLVSADDLDIRETVNNAYNRINKTMFESLKVIARDNTGTMETGAGSENKEELNHQILLIENMNHYLEEVDPRRNHVLEDWKEKAGQEFDEHLGKYVTAVMSRPLKQLLLFLDTIETTILTLPQGSPPSTIAQNSRQSRIAFQQVLAEHDSKYIRNGIIALKKRVEKHFGDADDPGLSRALVAKVLEACENYFEDVENRVRAISTDVYDGVPAVEWTKNDISSTFR</sequence>
<feature type="compositionally biased region" description="Basic and acidic residues" evidence="5">
    <location>
        <begin position="544"/>
        <end position="555"/>
    </location>
</feature>
<keyword evidence="8" id="KW-1185">Reference proteome</keyword>